<accession>A0A9N9NIU5</accession>
<dbReference type="OrthoDB" id="2440800at2759"/>
<protein>
    <submittedName>
        <fullName evidence="2">11126_t:CDS:1</fullName>
    </submittedName>
</protein>
<evidence type="ECO:0000256" key="1">
    <source>
        <dbReference type="SAM" id="MobiDB-lite"/>
    </source>
</evidence>
<comment type="caution">
    <text evidence="2">The sequence shown here is derived from an EMBL/GenBank/DDBJ whole genome shotgun (WGS) entry which is preliminary data.</text>
</comment>
<feature type="compositionally biased region" description="Polar residues" evidence="1">
    <location>
        <begin position="1"/>
        <end position="18"/>
    </location>
</feature>
<keyword evidence="3" id="KW-1185">Reference proteome</keyword>
<dbReference type="EMBL" id="CAJVPQ010013439">
    <property type="protein sequence ID" value="CAG8735815.1"/>
    <property type="molecule type" value="Genomic_DNA"/>
</dbReference>
<reference evidence="2" key="1">
    <citation type="submission" date="2021-06" db="EMBL/GenBank/DDBJ databases">
        <authorList>
            <person name="Kallberg Y."/>
            <person name="Tangrot J."/>
            <person name="Rosling A."/>
        </authorList>
    </citation>
    <scope>NUCLEOTIDE SEQUENCE</scope>
    <source>
        <strain evidence="2">UK204</strain>
    </source>
</reference>
<dbReference type="AlphaFoldDB" id="A0A9N9NIU5"/>
<sequence>GQGQVSLQKISDTASGISSPGKLVSTKNGQGLIQEISRNFDESATPSSIQENDFTCALSLNPPEISFISGEGKKGWLSRRSVATLHKATSTERVVDLLNDAENKGPEAQGQIIIF</sequence>
<feature type="non-terminal residue" evidence="2">
    <location>
        <position position="115"/>
    </location>
</feature>
<evidence type="ECO:0000313" key="2">
    <source>
        <dbReference type="EMBL" id="CAG8735815.1"/>
    </source>
</evidence>
<proteinExistence type="predicted"/>
<feature type="region of interest" description="Disordered" evidence="1">
    <location>
        <begin position="1"/>
        <end position="25"/>
    </location>
</feature>
<dbReference type="Proteomes" id="UP000789570">
    <property type="component" value="Unassembled WGS sequence"/>
</dbReference>
<name>A0A9N9NIU5_9GLOM</name>
<gene>
    <name evidence="2" type="ORF">FCALED_LOCUS15296</name>
</gene>
<organism evidence="2 3">
    <name type="scientific">Funneliformis caledonium</name>
    <dbReference type="NCBI Taxonomy" id="1117310"/>
    <lineage>
        <taxon>Eukaryota</taxon>
        <taxon>Fungi</taxon>
        <taxon>Fungi incertae sedis</taxon>
        <taxon>Mucoromycota</taxon>
        <taxon>Glomeromycotina</taxon>
        <taxon>Glomeromycetes</taxon>
        <taxon>Glomerales</taxon>
        <taxon>Glomeraceae</taxon>
        <taxon>Funneliformis</taxon>
    </lineage>
</organism>
<evidence type="ECO:0000313" key="3">
    <source>
        <dbReference type="Proteomes" id="UP000789570"/>
    </source>
</evidence>